<organism evidence="5 6">
    <name type="scientific">Punica granatum</name>
    <name type="common">Pomegranate</name>
    <dbReference type="NCBI Taxonomy" id="22663"/>
    <lineage>
        <taxon>Eukaryota</taxon>
        <taxon>Viridiplantae</taxon>
        <taxon>Streptophyta</taxon>
        <taxon>Embryophyta</taxon>
        <taxon>Tracheophyta</taxon>
        <taxon>Spermatophyta</taxon>
        <taxon>Magnoliopsida</taxon>
        <taxon>eudicotyledons</taxon>
        <taxon>Gunneridae</taxon>
        <taxon>Pentapetalae</taxon>
        <taxon>rosids</taxon>
        <taxon>malvids</taxon>
        <taxon>Myrtales</taxon>
        <taxon>Lythraceae</taxon>
        <taxon>Punica</taxon>
    </lineage>
</organism>
<protein>
    <submittedName>
        <fullName evidence="5">Uncharacterized protein</fullName>
    </submittedName>
</protein>
<evidence type="ECO:0000313" key="5">
    <source>
        <dbReference type="EMBL" id="PKI41801.1"/>
    </source>
</evidence>
<feature type="signal peptide" evidence="4">
    <location>
        <begin position="1"/>
        <end position="20"/>
    </location>
</feature>
<evidence type="ECO:0000256" key="2">
    <source>
        <dbReference type="ARBA" id="ARBA00022472"/>
    </source>
</evidence>
<comment type="caution">
    <text evidence="5">The sequence shown here is derived from an EMBL/GenBank/DDBJ whole genome shotgun (WGS) entry which is preliminary data.</text>
</comment>
<accession>A0A2I0ICU5</accession>
<keyword evidence="6" id="KW-1185">Reference proteome</keyword>
<dbReference type="GO" id="GO:0006353">
    <property type="term" value="P:DNA-templated transcription termination"/>
    <property type="evidence" value="ECO:0007669"/>
    <property type="project" value="UniProtKB-KW"/>
</dbReference>
<keyword evidence="2" id="KW-0805">Transcription regulation</keyword>
<dbReference type="Proteomes" id="UP000233551">
    <property type="component" value="Unassembled WGS sequence"/>
</dbReference>
<feature type="chain" id="PRO_5014165263" evidence="4">
    <location>
        <begin position="21"/>
        <end position="116"/>
    </location>
</feature>
<keyword evidence="2" id="KW-0806">Transcription termination</keyword>
<dbReference type="PANTHER" id="PTHR13068">
    <property type="entry name" value="CGI-12 PROTEIN-RELATED"/>
    <property type="match status" value="1"/>
</dbReference>
<keyword evidence="3" id="KW-0809">Transit peptide</keyword>
<evidence type="ECO:0000256" key="3">
    <source>
        <dbReference type="ARBA" id="ARBA00022946"/>
    </source>
</evidence>
<reference evidence="5 6" key="1">
    <citation type="submission" date="2017-11" db="EMBL/GenBank/DDBJ databases">
        <title>De-novo sequencing of pomegranate (Punica granatum L.) genome.</title>
        <authorList>
            <person name="Akparov Z."/>
            <person name="Amiraslanov A."/>
            <person name="Hajiyeva S."/>
            <person name="Abbasov M."/>
            <person name="Kaur K."/>
            <person name="Hamwieh A."/>
            <person name="Solovyev V."/>
            <person name="Salamov A."/>
            <person name="Braich B."/>
            <person name="Kosarev P."/>
            <person name="Mahmoud A."/>
            <person name="Hajiyev E."/>
            <person name="Babayeva S."/>
            <person name="Izzatullayeva V."/>
            <person name="Mammadov A."/>
            <person name="Mammadov A."/>
            <person name="Sharifova S."/>
            <person name="Ojaghi J."/>
            <person name="Eynullazada K."/>
            <person name="Bayramov B."/>
            <person name="Abdulazimova A."/>
            <person name="Shahmuradov I."/>
        </authorList>
    </citation>
    <scope>NUCLEOTIDE SEQUENCE [LARGE SCALE GENOMIC DNA]</scope>
    <source>
        <strain evidence="6">cv. AG2017</strain>
        <tissue evidence="5">Leaf</tissue>
    </source>
</reference>
<evidence type="ECO:0000256" key="1">
    <source>
        <dbReference type="ARBA" id="ARBA00007692"/>
    </source>
</evidence>
<dbReference type="InterPro" id="IPR038538">
    <property type="entry name" value="MTERF_sf"/>
</dbReference>
<gene>
    <name evidence="5" type="ORF">CRG98_037801</name>
</gene>
<keyword evidence="2" id="KW-0804">Transcription</keyword>
<dbReference type="STRING" id="22663.A0A2I0ICU5"/>
<dbReference type="Gene3D" id="1.25.70.10">
    <property type="entry name" value="Transcription termination factor 3, mitochondrial"/>
    <property type="match status" value="1"/>
</dbReference>
<keyword evidence="4" id="KW-0732">Signal</keyword>
<dbReference type="EMBL" id="PGOL01003297">
    <property type="protein sequence ID" value="PKI41801.1"/>
    <property type="molecule type" value="Genomic_DNA"/>
</dbReference>
<name>A0A2I0ICU5_PUNGR</name>
<dbReference type="AlphaFoldDB" id="A0A2I0ICU5"/>
<proteinExistence type="inferred from homology"/>
<dbReference type="InterPro" id="IPR003690">
    <property type="entry name" value="MTERF"/>
</dbReference>
<evidence type="ECO:0000313" key="6">
    <source>
        <dbReference type="Proteomes" id="UP000233551"/>
    </source>
</evidence>
<dbReference type="PANTHER" id="PTHR13068:SF166">
    <property type="entry name" value="TRANSCRIPTION TERMINATION FACTOR MTERF15, MITOCHONDRIAL-LIKE"/>
    <property type="match status" value="1"/>
</dbReference>
<evidence type="ECO:0000256" key="4">
    <source>
        <dbReference type="SAM" id="SignalP"/>
    </source>
</evidence>
<comment type="similarity">
    <text evidence="1">Belongs to the mTERF family.</text>
</comment>
<sequence>MPNRHVFFFFFFFFPNQIAAASQMKLFREHGVSEKNFALFLFCQPRHVRTPPDRFKDIVARAKEMGISPSQYGWSEEMTLRAFVKYPWCMLVSGSKIMAIMDYYIKEMGLEGSFIA</sequence>
<dbReference type="GO" id="GO:0003676">
    <property type="term" value="F:nucleic acid binding"/>
    <property type="evidence" value="ECO:0007669"/>
    <property type="project" value="InterPro"/>
</dbReference>